<sequence length="288" mass="33694">MHFRNWWLSEELASTINTLTNLYQQHLNPHDFNDCLSFDNYIIYKGLSIWLEVASMFVMRYGLSPPISFKLFLGLVGVMAVQMSILLIGMHFHLAVLYIYRSVWIVNRELLTLANQLRMWNIRSSPRVQELHCLYSRLLGLSNRLGALYDYQMTLFMISLLSVNILSIFYMIVYCISLKKILTFALAINFIQALAINLMDFWLSIAVCDLAERQGRATSAILKLFNDIPELEVDLDRSINDFALFCCHRRLRFNHCGLFYVHNAMGFRMIVACVLYLIYLVQFDYMNL</sequence>
<keyword evidence="10" id="KW-1185">Reference proteome</keyword>
<feature type="transmembrane region" description="Helical" evidence="8">
    <location>
        <begin position="151"/>
        <end position="174"/>
    </location>
</feature>
<evidence type="ECO:0000313" key="10">
    <source>
        <dbReference type="Proteomes" id="UP000008792"/>
    </source>
</evidence>
<reference evidence="9 10" key="1">
    <citation type="journal article" date="2007" name="Nature">
        <title>Evolution of genes and genomes on the Drosophila phylogeny.</title>
        <authorList>
            <consortium name="Drosophila 12 Genomes Consortium"/>
            <person name="Clark A.G."/>
            <person name="Eisen M.B."/>
            <person name="Smith D.R."/>
            <person name="Bergman C.M."/>
            <person name="Oliver B."/>
            <person name="Markow T.A."/>
            <person name="Kaufman T.C."/>
            <person name="Kellis M."/>
            <person name="Gelbart W."/>
            <person name="Iyer V.N."/>
            <person name="Pollard D.A."/>
            <person name="Sackton T.B."/>
            <person name="Larracuente A.M."/>
            <person name="Singh N.D."/>
            <person name="Abad J.P."/>
            <person name="Abt D.N."/>
            <person name="Adryan B."/>
            <person name="Aguade M."/>
            <person name="Akashi H."/>
            <person name="Anderson W.W."/>
            <person name="Aquadro C.F."/>
            <person name="Ardell D.H."/>
            <person name="Arguello R."/>
            <person name="Artieri C.G."/>
            <person name="Barbash D.A."/>
            <person name="Barker D."/>
            <person name="Barsanti P."/>
            <person name="Batterham P."/>
            <person name="Batzoglou S."/>
            <person name="Begun D."/>
            <person name="Bhutkar A."/>
            <person name="Blanco E."/>
            <person name="Bosak S.A."/>
            <person name="Bradley R.K."/>
            <person name="Brand A.D."/>
            <person name="Brent M.R."/>
            <person name="Brooks A.N."/>
            <person name="Brown R.H."/>
            <person name="Butlin R.K."/>
            <person name="Caggese C."/>
            <person name="Calvi B.R."/>
            <person name="Bernardo de Carvalho A."/>
            <person name="Caspi A."/>
            <person name="Castrezana S."/>
            <person name="Celniker S.E."/>
            <person name="Chang J.L."/>
            <person name="Chapple C."/>
            <person name="Chatterji S."/>
            <person name="Chinwalla A."/>
            <person name="Civetta A."/>
            <person name="Clifton S.W."/>
            <person name="Comeron J.M."/>
            <person name="Costello J.C."/>
            <person name="Coyne J.A."/>
            <person name="Daub J."/>
            <person name="David R.G."/>
            <person name="Delcher A.L."/>
            <person name="Delehaunty K."/>
            <person name="Do C.B."/>
            <person name="Ebling H."/>
            <person name="Edwards K."/>
            <person name="Eickbush T."/>
            <person name="Evans J.D."/>
            <person name="Filipski A."/>
            <person name="Findeiss S."/>
            <person name="Freyhult E."/>
            <person name="Fulton L."/>
            <person name="Fulton R."/>
            <person name="Garcia A.C."/>
            <person name="Gardiner A."/>
            <person name="Garfield D.A."/>
            <person name="Garvin B.E."/>
            <person name="Gibson G."/>
            <person name="Gilbert D."/>
            <person name="Gnerre S."/>
            <person name="Godfrey J."/>
            <person name="Good R."/>
            <person name="Gotea V."/>
            <person name="Gravely B."/>
            <person name="Greenberg A.J."/>
            <person name="Griffiths-Jones S."/>
            <person name="Gross S."/>
            <person name="Guigo R."/>
            <person name="Gustafson E.A."/>
            <person name="Haerty W."/>
            <person name="Hahn M.W."/>
            <person name="Halligan D.L."/>
            <person name="Halpern A.L."/>
            <person name="Halter G.M."/>
            <person name="Han M.V."/>
            <person name="Heger A."/>
            <person name="Hillier L."/>
            <person name="Hinrichs A.S."/>
            <person name="Holmes I."/>
            <person name="Hoskins R.A."/>
            <person name="Hubisz M.J."/>
            <person name="Hultmark D."/>
            <person name="Huntley M.A."/>
            <person name="Jaffe D.B."/>
            <person name="Jagadeeshan S."/>
            <person name="Jeck W.R."/>
            <person name="Johnson J."/>
            <person name="Jones C.D."/>
            <person name="Jordan W.C."/>
            <person name="Karpen G.H."/>
            <person name="Kataoka E."/>
            <person name="Keightley P.D."/>
            <person name="Kheradpour P."/>
            <person name="Kirkness E.F."/>
            <person name="Koerich L.B."/>
            <person name="Kristiansen K."/>
            <person name="Kudrna D."/>
            <person name="Kulathinal R.J."/>
            <person name="Kumar S."/>
            <person name="Kwok R."/>
            <person name="Lander E."/>
            <person name="Langley C.H."/>
            <person name="Lapoint R."/>
            <person name="Lazzaro B.P."/>
            <person name="Lee S.J."/>
            <person name="Levesque L."/>
            <person name="Li R."/>
            <person name="Lin C.F."/>
            <person name="Lin M.F."/>
            <person name="Lindblad-Toh K."/>
            <person name="Llopart A."/>
            <person name="Long M."/>
            <person name="Low L."/>
            <person name="Lozovsky E."/>
            <person name="Lu J."/>
            <person name="Luo M."/>
            <person name="Machado C.A."/>
            <person name="Makalowski W."/>
            <person name="Marzo M."/>
            <person name="Matsuda M."/>
            <person name="Matzkin L."/>
            <person name="McAllister B."/>
            <person name="McBride C.S."/>
            <person name="McKernan B."/>
            <person name="McKernan K."/>
            <person name="Mendez-Lago M."/>
            <person name="Minx P."/>
            <person name="Mollenhauer M.U."/>
            <person name="Montooth K."/>
            <person name="Mount S.M."/>
            <person name="Mu X."/>
            <person name="Myers E."/>
            <person name="Negre B."/>
            <person name="Newfeld S."/>
            <person name="Nielsen R."/>
            <person name="Noor M.A."/>
            <person name="O'Grady P."/>
            <person name="Pachter L."/>
            <person name="Papaceit M."/>
            <person name="Parisi M.J."/>
            <person name="Parisi M."/>
            <person name="Parts L."/>
            <person name="Pedersen J.S."/>
            <person name="Pesole G."/>
            <person name="Phillippy A.M."/>
            <person name="Ponting C.P."/>
            <person name="Pop M."/>
            <person name="Porcelli D."/>
            <person name="Powell J.R."/>
            <person name="Prohaska S."/>
            <person name="Pruitt K."/>
            <person name="Puig M."/>
            <person name="Quesneville H."/>
            <person name="Ram K.R."/>
            <person name="Rand D."/>
            <person name="Rasmussen M.D."/>
            <person name="Reed L.K."/>
            <person name="Reenan R."/>
            <person name="Reily A."/>
            <person name="Remington K.A."/>
            <person name="Rieger T.T."/>
            <person name="Ritchie M.G."/>
            <person name="Robin C."/>
            <person name="Rogers Y.H."/>
            <person name="Rohde C."/>
            <person name="Rozas J."/>
            <person name="Rubenfield M.J."/>
            <person name="Ruiz A."/>
            <person name="Russo S."/>
            <person name="Salzberg S.L."/>
            <person name="Sanchez-Gracia A."/>
            <person name="Saranga D.J."/>
            <person name="Sato H."/>
            <person name="Schaeffer S.W."/>
            <person name="Schatz M.C."/>
            <person name="Schlenke T."/>
            <person name="Schwartz R."/>
            <person name="Segarra C."/>
            <person name="Singh R.S."/>
            <person name="Sirot L."/>
            <person name="Sirota M."/>
            <person name="Sisneros N.B."/>
            <person name="Smith C.D."/>
            <person name="Smith T.F."/>
            <person name="Spieth J."/>
            <person name="Stage D.E."/>
            <person name="Stark A."/>
            <person name="Stephan W."/>
            <person name="Strausberg R.L."/>
            <person name="Strempel S."/>
            <person name="Sturgill D."/>
            <person name="Sutton G."/>
            <person name="Sutton G.G."/>
            <person name="Tao W."/>
            <person name="Teichmann S."/>
            <person name="Tobari Y.N."/>
            <person name="Tomimura Y."/>
            <person name="Tsolas J.M."/>
            <person name="Valente V.L."/>
            <person name="Venter E."/>
            <person name="Venter J.C."/>
            <person name="Vicario S."/>
            <person name="Vieira F.G."/>
            <person name="Vilella A.J."/>
            <person name="Villasante A."/>
            <person name="Walenz B."/>
            <person name="Wang J."/>
            <person name="Wasserman M."/>
            <person name="Watts T."/>
            <person name="Wilson D."/>
            <person name="Wilson R.K."/>
            <person name="Wing R.A."/>
            <person name="Wolfner M.F."/>
            <person name="Wong A."/>
            <person name="Wong G.K."/>
            <person name="Wu C.I."/>
            <person name="Wu G."/>
            <person name="Yamamoto D."/>
            <person name="Yang H.P."/>
            <person name="Yang S.P."/>
            <person name="Yorke J.A."/>
            <person name="Yoshida K."/>
            <person name="Zdobnov E."/>
            <person name="Zhang P."/>
            <person name="Zhang Y."/>
            <person name="Zimin A.V."/>
            <person name="Baldwin J."/>
            <person name="Abdouelleil A."/>
            <person name="Abdulkadir J."/>
            <person name="Abebe A."/>
            <person name="Abera B."/>
            <person name="Abreu J."/>
            <person name="Acer S.C."/>
            <person name="Aftuck L."/>
            <person name="Alexander A."/>
            <person name="An P."/>
            <person name="Anderson E."/>
            <person name="Anderson S."/>
            <person name="Arachi H."/>
            <person name="Azer M."/>
            <person name="Bachantsang P."/>
            <person name="Barry A."/>
            <person name="Bayul T."/>
            <person name="Berlin A."/>
            <person name="Bessette D."/>
            <person name="Bloom T."/>
            <person name="Blye J."/>
            <person name="Boguslavskiy L."/>
            <person name="Bonnet C."/>
            <person name="Boukhgalter B."/>
            <person name="Bourzgui I."/>
            <person name="Brown A."/>
            <person name="Cahill P."/>
            <person name="Channer S."/>
            <person name="Cheshatsang Y."/>
            <person name="Chuda L."/>
            <person name="Citroen M."/>
            <person name="Collymore A."/>
            <person name="Cooke P."/>
            <person name="Costello M."/>
            <person name="D'Aco K."/>
            <person name="Daza R."/>
            <person name="De Haan G."/>
            <person name="DeGray S."/>
            <person name="DeMaso C."/>
            <person name="Dhargay N."/>
            <person name="Dooley K."/>
            <person name="Dooley E."/>
            <person name="Doricent M."/>
            <person name="Dorje P."/>
            <person name="Dorjee K."/>
            <person name="Dupes A."/>
            <person name="Elong R."/>
            <person name="Falk J."/>
            <person name="Farina A."/>
            <person name="Faro S."/>
            <person name="Ferguson D."/>
            <person name="Fisher S."/>
            <person name="Foley C.D."/>
            <person name="Franke A."/>
            <person name="Friedrich D."/>
            <person name="Gadbois L."/>
            <person name="Gearin G."/>
            <person name="Gearin C.R."/>
            <person name="Giannoukos G."/>
            <person name="Goode T."/>
            <person name="Graham J."/>
            <person name="Grandbois E."/>
            <person name="Grewal S."/>
            <person name="Gyaltsen K."/>
            <person name="Hafez N."/>
            <person name="Hagos B."/>
            <person name="Hall J."/>
            <person name="Henson C."/>
            <person name="Hollinger A."/>
            <person name="Honan T."/>
            <person name="Huard M.D."/>
            <person name="Hughes L."/>
            <person name="Hurhula B."/>
            <person name="Husby M.E."/>
            <person name="Kamat A."/>
            <person name="Kanga B."/>
            <person name="Kashin S."/>
            <person name="Khazanovich D."/>
            <person name="Kisner P."/>
            <person name="Lance K."/>
            <person name="Lara M."/>
            <person name="Lee W."/>
            <person name="Lennon N."/>
            <person name="Letendre F."/>
            <person name="LeVine R."/>
            <person name="Lipovsky A."/>
            <person name="Liu X."/>
            <person name="Liu J."/>
            <person name="Liu S."/>
            <person name="Lokyitsang T."/>
            <person name="Lokyitsang Y."/>
            <person name="Lubonja R."/>
            <person name="Lui A."/>
            <person name="MacDonald P."/>
            <person name="Magnisalis V."/>
            <person name="Maru K."/>
            <person name="Matthews C."/>
            <person name="McCusker W."/>
            <person name="McDonough S."/>
            <person name="Mehta T."/>
            <person name="Meldrim J."/>
            <person name="Meneus L."/>
            <person name="Mihai O."/>
            <person name="Mihalev A."/>
            <person name="Mihova T."/>
            <person name="Mittelman R."/>
            <person name="Mlenga V."/>
            <person name="Montmayeur A."/>
            <person name="Mulrain L."/>
            <person name="Navidi A."/>
            <person name="Naylor J."/>
            <person name="Negash T."/>
            <person name="Nguyen T."/>
            <person name="Nguyen N."/>
            <person name="Nicol R."/>
            <person name="Norbu C."/>
            <person name="Norbu N."/>
            <person name="Novod N."/>
            <person name="O'Neill B."/>
            <person name="Osman S."/>
            <person name="Markiewicz E."/>
            <person name="Oyono O.L."/>
            <person name="Patti C."/>
            <person name="Phunkhang P."/>
            <person name="Pierre F."/>
            <person name="Priest M."/>
            <person name="Raghuraman S."/>
            <person name="Rege F."/>
            <person name="Reyes R."/>
            <person name="Rise C."/>
            <person name="Rogov P."/>
            <person name="Ross K."/>
            <person name="Ryan E."/>
            <person name="Settipalli S."/>
            <person name="Shea T."/>
            <person name="Sherpa N."/>
            <person name="Shi L."/>
            <person name="Shih D."/>
            <person name="Sparrow T."/>
            <person name="Spaulding J."/>
            <person name="Stalker J."/>
            <person name="Stange-Thomann N."/>
            <person name="Stavropoulos S."/>
            <person name="Stone C."/>
            <person name="Strader C."/>
            <person name="Tesfaye S."/>
            <person name="Thomson T."/>
            <person name="Thoulutsang Y."/>
            <person name="Thoulutsang D."/>
            <person name="Topham K."/>
            <person name="Topping I."/>
            <person name="Tsamla T."/>
            <person name="Vassiliev H."/>
            <person name="Vo A."/>
            <person name="Wangchuk T."/>
            <person name="Wangdi T."/>
            <person name="Weiand M."/>
            <person name="Wilkinson J."/>
            <person name="Wilson A."/>
            <person name="Yadav S."/>
            <person name="Young G."/>
            <person name="Yu Q."/>
            <person name="Zembek L."/>
            <person name="Zhong D."/>
            <person name="Zimmer A."/>
            <person name="Zwirko Z."/>
            <person name="Jaffe D.B."/>
            <person name="Alvarez P."/>
            <person name="Brockman W."/>
            <person name="Butler J."/>
            <person name="Chin C."/>
            <person name="Gnerre S."/>
            <person name="Grabherr M."/>
            <person name="Kleber M."/>
            <person name="Mauceli E."/>
            <person name="MacCallum I."/>
        </authorList>
    </citation>
    <scope>NUCLEOTIDE SEQUENCE [LARGE SCALE GENOMIC DNA]</scope>
    <source>
        <strain evidence="10">Tucson 15010-1051.87</strain>
    </source>
</reference>
<dbReference type="Proteomes" id="UP000008792">
    <property type="component" value="Unassembled WGS sequence"/>
</dbReference>
<evidence type="ECO:0000256" key="4">
    <source>
        <dbReference type="ARBA" id="ARBA00022989"/>
    </source>
</evidence>
<dbReference type="HOGENOM" id="CLU_033758_0_0_1"/>
<dbReference type="PANTHER" id="PTHR21143">
    <property type="entry name" value="INVERTEBRATE GUSTATORY RECEPTOR"/>
    <property type="match status" value="1"/>
</dbReference>
<dbReference type="EMBL" id="CH940649">
    <property type="protein sequence ID" value="EDW64385.2"/>
    <property type="molecule type" value="Genomic_DNA"/>
</dbReference>
<keyword evidence="2" id="KW-1003">Cell membrane</keyword>
<dbReference type="GO" id="GO:0043025">
    <property type="term" value="C:neuronal cell body"/>
    <property type="evidence" value="ECO:0007669"/>
    <property type="project" value="TreeGrafter"/>
</dbReference>
<evidence type="ECO:0000256" key="2">
    <source>
        <dbReference type="ARBA" id="ARBA00022475"/>
    </source>
</evidence>
<keyword evidence="4 8" id="KW-1133">Transmembrane helix</keyword>
<dbReference type="FunCoup" id="B4LVJ1">
    <property type="interactions" value="13"/>
</dbReference>
<dbReference type="GO" id="GO:0030425">
    <property type="term" value="C:dendrite"/>
    <property type="evidence" value="ECO:0007669"/>
    <property type="project" value="TreeGrafter"/>
</dbReference>
<feature type="transmembrane region" description="Helical" evidence="8">
    <location>
        <begin position="71"/>
        <end position="100"/>
    </location>
</feature>
<name>B4LVJ1_DROVI</name>
<comment type="subcellular location">
    <subcellularLocation>
        <location evidence="1">Cell membrane</location>
        <topology evidence="1">Multi-pass membrane protein</topology>
    </subcellularLocation>
</comment>
<feature type="transmembrane region" description="Helical" evidence="8">
    <location>
        <begin position="41"/>
        <end position="59"/>
    </location>
</feature>
<dbReference type="AlphaFoldDB" id="B4LVJ1"/>
<organism evidence="9 10">
    <name type="scientific">Drosophila virilis</name>
    <name type="common">Fruit fly</name>
    <dbReference type="NCBI Taxonomy" id="7244"/>
    <lineage>
        <taxon>Eukaryota</taxon>
        <taxon>Metazoa</taxon>
        <taxon>Ecdysozoa</taxon>
        <taxon>Arthropoda</taxon>
        <taxon>Hexapoda</taxon>
        <taxon>Insecta</taxon>
        <taxon>Pterygota</taxon>
        <taxon>Neoptera</taxon>
        <taxon>Endopterygota</taxon>
        <taxon>Diptera</taxon>
        <taxon>Brachycera</taxon>
        <taxon>Muscomorpha</taxon>
        <taxon>Ephydroidea</taxon>
        <taxon>Drosophilidae</taxon>
        <taxon>Drosophila</taxon>
    </lineage>
</organism>
<evidence type="ECO:0000313" key="9">
    <source>
        <dbReference type="EMBL" id="EDW64385.2"/>
    </source>
</evidence>
<evidence type="ECO:0000256" key="7">
    <source>
        <dbReference type="ARBA" id="ARBA00023224"/>
    </source>
</evidence>
<evidence type="ECO:0000256" key="1">
    <source>
        <dbReference type="ARBA" id="ARBA00004651"/>
    </source>
</evidence>
<dbReference type="GO" id="GO:0005886">
    <property type="term" value="C:plasma membrane"/>
    <property type="evidence" value="ECO:0007669"/>
    <property type="project" value="UniProtKB-SubCell"/>
</dbReference>
<dbReference type="InParanoid" id="B4LVJ1"/>
<protein>
    <recommendedName>
        <fullName evidence="11">Gustatory receptor</fullName>
    </recommendedName>
</protein>
<proteinExistence type="predicted"/>
<evidence type="ECO:0000256" key="5">
    <source>
        <dbReference type="ARBA" id="ARBA00023136"/>
    </source>
</evidence>
<keyword evidence="5 8" id="KW-0472">Membrane</keyword>
<dbReference type="GO" id="GO:0033041">
    <property type="term" value="F:sweet taste receptor activity"/>
    <property type="evidence" value="ECO:0007669"/>
    <property type="project" value="TreeGrafter"/>
</dbReference>
<dbReference type="PANTHER" id="PTHR21143:SF131">
    <property type="entry name" value="GUSTATORY AND ODORANT RECEPTOR 63A-RELATED"/>
    <property type="match status" value="1"/>
</dbReference>
<dbReference type="OrthoDB" id="8067175at2759"/>
<keyword evidence="7" id="KW-0807">Transducer</keyword>
<evidence type="ECO:0008006" key="11">
    <source>
        <dbReference type="Google" id="ProtNLM"/>
    </source>
</evidence>
<evidence type="ECO:0000256" key="6">
    <source>
        <dbReference type="ARBA" id="ARBA00023170"/>
    </source>
</evidence>
<feature type="transmembrane region" description="Helical" evidence="8">
    <location>
        <begin position="259"/>
        <end position="281"/>
    </location>
</feature>
<feature type="transmembrane region" description="Helical" evidence="8">
    <location>
        <begin position="181"/>
        <end position="203"/>
    </location>
</feature>
<keyword evidence="6" id="KW-0675">Receptor</keyword>
<dbReference type="eggNOG" id="ENOG502T94A">
    <property type="taxonomic scope" value="Eukaryota"/>
</dbReference>
<evidence type="ECO:0000256" key="3">
    <source>
        <dbReference type="ARBA" id="ARBA00022692"/>
    </source>
</evidence>
<dbReference type="GO" id="GO:0007165">
    <property type="term" value="P:signal transduction"/>
    <property type="evidence" value="ECO:0007669"/>
    <property type="project" value="UniProtKB-KW"/>
</dbReference>
<accession>B4LVJ1</accession>
<gene>
    <name evidence="9" type="primary">Dvir\GJ17443</name>
    <name evidence="9" type="ORF">Dvir_GJ17443</name>
</gene>
<keyword evidence="3 8" id="KW-0812">Transmembrane</keyword>
<evidence type="ECO:0000256" key="8">
    <source>
        <dbReference type="SAM" id="Phobius"/>
    </source>
</evidence>
<dbReference type="Pfam" id="PF08395">
    <property type="entry name" value="7tm_7"/>
    <property type="match status" value="1"/>
</dbReference>
<dbReference type="InterPro" id="IPR013604">
    <property type="entry name" value="7TM_chemorcpt"/>
</dbReference>
<dbReference type="GO" id="GO:0030424">
    <property type="term" value="C:axon"/>
    <property type="evidence" value="ECO:0007669"/>
    <property type="project" value="TreeGrafter"/>
</dbReference>